<accession>A0ABQ3EGA7</accession>
<keyword evidence="3" id="KW-1185">Reference proteome</keyword>
<dbReference type="Proteomes" id="UP000599437">
    <property type="component" value="Unassembled WGS sequence"/>
</dbReference>
<proteinExistence type="predicted"/>
<protein>
    <submittedName>
        <fullName evidence="2">Uncharacterized protein</fullName>
    </submittedName>
</protein>
<dbReference type="EMBL" id="BMVO01000040">
    <property type="protein sequence ID" value="GHB31429.1"/>
    <property type="molecule type" value="Genomic_DNA"/>
</dbReference>
<sequence length="180" mass="18732">MRIDEQHVTEPGLVVLDVTAADEDTIGEVMEGLQQLWATSGITPVWRTPAIVLGQLSQNDLEGPVRAASSPGLPQSGRRGSRAECGHGGGTAPQRPGATAGTPPPCHRPGRKAASATRQLPAMGPPGLRSAQWDISLASRPKGSPDMGRGRPPTTAAGPGGHALFHSHSSTRVPTPRDHY</sequence>
<dbReference type="Pfam" id="PF19711">
    <property type="entry name" value="DUF6207"/>
    <property type="match status" value="1"/>
</dbReference>
<dbReference type="RefSeq" id="WP_138895719.1">
    <property type="nucleotide sequence ID" value="NZ_BMVO01000040.1"/>
</dbReference>
<comment type="caution">
    <text evidence="2">The sequence shown here is derived from an EMBL/GenBank/DDBJ whole genome shotgun (WGS) entry which is preliminary data.</text>
</comment>
<evidence type="ECO:0000256" key="1">
    <source>
        <dbReference type="SAM" id="MobiDB-lite"/>
    </source>
</evidence>
<dbReference type="InterPro" id="IPR045775">
    <property type="entry name" value="DUF6207"/>
</dbReference>
<gene>
    <name evidence="2" type="ORF">GCM10010346_63540</name>
</gene>
<feature type="region of interest" description="Disordered" evidence="1">
    <location>
        <begin position="63"/>
        <end position="180"/>
    </location>
</feature>
<organism evidence="2 3">
    <name type="scientific">Streptomyces chryseus</name>
    <dbReference type="NCBI Taxonomy" id="68186"/>
    <lineage>
        <taxon>Bacteria</taxon>
        <taxon>Bacillati</taxon>
        <taxon>Actinomycetota</taxon>
        <taxon>Actinomycetes</taxon>
        <taxon>Kitasatosporales</taxon>
        <taxon>Streptomycetaceae</taxon>
        <taxon>Streptomyces</taxon>
    </lineage>
</organism>
<name>A0ABQ3EGA7_9ACTN</name>
<reference evidence="3" key="1">
    <citation type="journal article" date="2019" name="Int. J. Syst. Evol. Microbiol.">
        <title>The Global Catalogue of Microorganisms (GCM) 10K type strain sequencing project: providing services to taxonomists for standard genome sequencing and annotation.</title>
        <authorList>
            <consortium name="The Broad Institute Genomics Platform"/>
            <consortium name="The Broad Institute Genome Sequencing Center for Infectious Disease"/>
            <person name="Wu L."/>
            <person name="Ma J."/>
        </authorList>
    </citation>
    <scope>NUCLEOTIDE SEQUENCE [LARGE SCALE GENOMIC DNA]</scope>
    <source>
        <strain evidence="3">JCM 4737</strain>
    </source>
</reference>
<evidence type="ECO:0000313" key="3">
    <source>
        <dbReference type="Proteomes" id="UP000599437"/>
    </source>
</evidence>
<evidence type="ECO:0000313" key="2">
    <source>
        <dbReference type="EMBL" id="GHB31429.1"/>
    </source>
</evidence>